<dbReference type="InterPro" id="IPR045197">
    <property type="entry name" value="NUP210-like"/>
</dbReference>
<dbReference type="InterPro" id="IPR057586">
    <property type="entry name" value="Ig_NUP210_16th"/>
</dbReference>
<keyword evidence="4" id="KW-1185">Reference proteome</keyword>
<reference evidence="3 4" key="1">
    <citation type="submission" date="2019-09" db="EMBL/GenBank/DDBJ databases">
        <title>Bird 10,000 Genomes (B10K) Project - Family phase.</title>
        <authorList>
            <person name="Zhang G."/>
        </authorList>
    </citation>
    <scope>NUCLEOTIDE SEQUENCE [LARGE SCALE GENOMIC DNA]</scope>
    <source>
        <strain evidence="3">B10K-DU-002-47</strain>
        <tissue evidence="3">Muscle</tissue>
    </source>
</reference>
<dbReference type="EMBL" id="VXBW01003490">
    <property type="protein sequence ID" value="NXP07681.1"/>
    <property type="molecule type" value="Genomic_DNA"/>
</dbReference>
<dbReference type="InterPro" id="IPR055094">
    <property type="entry name" value="NUP210_Ig15"/>
</dbReference>
<feature type="domain" description="NUP210 Ig-like" evidence="1">
    <location>
        <begin position="3"/>
        <end position="105"/>
    </location>
</feature>
<feature type="non-terminal residue" evidence="3">
    <location>
        <position position="1"/>
    </location>
</feature>
<evidence type="ECO:0000259" key="1">
    <source>
        <dbReference type="Pfam" id="PF22959"/>
    </source>
</evidence>
<dbReference type="Proteomes" id="UP000565698">
    <property type="component" value="Unassembled WGS sequence"/>
</dbReference>
<organism evidence="3 4">
    <name type="scientific">Thinocorus orbignyianus</name>
    <dbReference type="NCBI Taxonomy" id="161742"/>
    <lineage>
        <taxon>Eukaryota</taxon>
        <taxon>Metazoa</taxon>
        <taxon>Chordata</taxon>
        <taxon>Craniata</taxon>
        <taxon>Vertebrata</taxon>
        <taxon>Euteleostomi</taxon>
        <taxon>Archelosauria</taxon>
        <taxon>Archosauria</taxon>
        <taxon>Dinosauria</taxon>
        <taxon>Saurischia</taxon>
        <taxon>Theropoda</taxon>
        <taxon>Coelurosauria</taxon>
        <taxon>Aves</taxon>
        <taxon>Neognathae</taxon>
        <taxon>Neoaves</taxon>
        <taxon>Aequornithes</taxon>
        <taxon>Ciconiiformes</taxon>
        <taxon>Thinocoridae</taxon>
        <taxon>Thinocorus</taxon>
    </lineage>
</organism>
<gene>
    <name evidence="3" type="primary">Nup210_0</name>
    <name evidence="3" type="ORF">THIORB_R06031</name>
</gene>
<protein>
    <submittedName>
        <fullName evidence="3">PO210 protein</fullName>
    </submittedName>
</protein>
<dbReference type="PANTHER" id="PTHR23019">
    <property type="entry name" value="NUCLEAR PORE MEMBRANE GLYCOPROTEIN GP210-RELATED"/>
    <property type="match status" value="1"/>
</dbReference>
<evidence type="ECO:0000313" key="4">
    <source>
        <dbReference type="Proteomes" id="UP000565698"/>
    </source>
</evidence>
<proteinExistence type="predicted"/>
<evidence type="ECO:0000313" key="3">
    <source>
        <dbReference type="EMBL" id="NXP07681.1"/>
    </source>
</evidence>
<dbReference type="GO" id="GO:0005643">
    <property type="term" value="C:nuclear pore"/>
    <property type="evidence" value="ECO:0007669"/>
    <property type="project" value="TreeGrafter"/>
</dbReference>
<dbReference type="OrthoDB" id="361283at2759"/>
<dbReference type="Pfam" id="PF25354">
    <property type="entry name" value="Ig_NUP210_16th"/>
    <property type="match status" value="1"/>
</dbReference>
<feature type="non-terminal residue" evidence="3">
    <location>
        <position position="179"/>
    </location>
</feature>
<comment type="caution">
    <text evidence="3">The sequence shown here is derived from an EMBL/GenBank/DDBJ whole genome shotgun (WGS) entry which is preliminary data.</text>
</comment>
<accession>A0A7L1XBY4</accession>
<feature type="domain" description="NUP210 Ig-like" evidence="2">
    <location>
        <begin position="108"/>
        <end position="178"/>
    </location>
</feature>
<dbReference type="PANTHER" id="PTHR23019:SF2">
    <property type="entry name" value="NUCLEAR PORE MEMBRANE GLYCOPROTEIN 210"/>
    <property type="match status" value="1"/>
</dbReference>
<sequence length="179" mass="19528">QVCPISYLRISMGPVLHTENKEALVALPVGVTLMFTVHFHDNSGDTFHAHNSVLNVATNRDDFVQMGKGATSNTFVIRTVNVGLTLLKVWDVEHSEIVDYVPLPVQHAIFPEPGDLVVGDVLCLRSSLRNKEGLPGVWSSSLSSVLQVDSKSGVAIARDSGVVTVYYEIPGLLKTYREV</sequence>
<name>A0A7L1XBY4_9AVES</name>
<evidence type="ECO:0000259" key="2">
    <source>
        <dbReference type="Pfam" id="PF25354"/>
    </source>
</evidence>
<dbReference type="AlphaFoldDB" id="A0A7L1XBY4"/>
<dbReference type="Pfam" id="PF22959">
    <property type="entry name" value="Ig_NUP210_15th"/>
    <property type="match status" value="1"/>
</dbReference>